<proteinExistence type="predicted"/>
<dbReference type="RefSeq" id="WP_238847054.1">
    <property type="nucleotide sequence ID" value="NZ_CP046172.1"/>
</dbReference>
<protein>
    <recommendedName>
        <fullName evidence="3">ImmA/IrrE family metallo-endopeptidase</fullName>
    </recommendedName>
</protein>
<dbReference type="Proteomes" id="UP000503540">
    <property type="component" value="Chromosome"/>
</dbReference>
<keyword evidence="2" id="KW-1185">Reference proteome</keyword>
<reference evidence="1 2" key="1">
    <citation type="journal article" date="2019" name="ACS Chem. Biol.">
        <title>Identification and Mobilization of a Cryptic Antibiotic Biosynthesis Gene Locus from a Human-Pathogenic Nocardia Isolate.</title>
        <authorList>
            <person name="Herisse M."/>
            <person name="Ishida K."/>
            <person name="Porter J.L."/>
            <person name="Howden B."/>
            <person name="Hertweck C."/>
            <person name="Stinear T.P."/>
            <person name="Pidot S.J."/>
        </authorList>
    </citation>
    <scope>NUCLEOTIDE SEQUENCE [LARGE SCALE GENOMIC DNA]</scope>
    <source>
        <strain evidence="1 2">AUSMDU00012717</strain>
    </source>
</reference>
<evidence type="ECO:0008006" key="3">
    <source>
        <dbReference type="Google" id="ProtNLM"/>
    </source>
</evidence>
<sequence>MPEGPRRVPETAAPAYRKRWPAMIFRRRSDPVADPVRRLAERLDVPRPWDRTQFLGGAAAAMGKRIRLRPLPAAYTASLPCGLVIERAEDVIIAYDATSSAHHADHIILHEVGHLLLGHLTDPDHPSSNRPATLGTTLPQTLASLFPGIDPATVRQVLHRGAYDTTAERQAELFASLIMSRVDTAPGSPLRRVLFG</sequence>
<accession>A0A6G9Y5M4</accession>
<name>A0A6G9Y5M4_9NOCA</name>
<dbReference type="EMBL" id="CP046172">
    <property type="protein sequence ID" value="QIS08387.1"/>
    <property type="molecule type" value="Genomic_DNA"/>
</dbReference>
<organism evidence="1 2">
    <name type="scientific">Nocardia arthritidis</name>
    <dbReference type="NCBI Taxonomy" id="228602"/>
    <lineage>
        <taxon>Bacteria</taxon>
        <taxon>Bacillati</taxon>
        <taxon>Actinomycetota</taxon>
        <taxon>Actinomycetes</taxon>
        <taxon>Mycobacteriales</taxon>
        <taxon>Nocardiaceae</taxon>
        <taxon>Nocardia</taxon>
    </lineage>
</organism>
<evidence type="ECO:0000313" key="2">
    <source>
        <dbReference type="Proteomes" id="UP000503540"/>
    </source>
</evidence>
<dbReference type="KEGG" id="nah:F5544_02335"/>
<gene>
    <name evidence="1" type="ORF">F5544_02335</name>
</gene>
<dbReference type="AlphaFoldDB" id="A0A6G9Y5M4"/>
<evidence type="ECO:0000313" key="1">
    <source>
        <dbReference type="EMBL" id="QIS08387.1"/>
    </source>
</evidence>